<dbReference type="Pfam" id="PF18603">
    <property type="entry name" value="LAL_C2"/>
    <property type="match status" value="1"/>
</dbReference>
<dbReference type="GO" id="GO:0005524">
    <property type="term" value="F:ATP binding"/>
    <property type="evidence" value="ECO:0007669"/>
    <property type="project" value="UniProtKB-UniRule"/>
</dbReference>
<feature type="domain" description="ATP-grasp" evidence="6">
    <location>
        <begin position="127"/>
        <end position="319"/>
    </location>
</feature>
<dbReference type="SUPFAM" id="SSF56059">
    <property type="entry name" value="Glutathione synthetase ATP-binding domain-like"/>
    <property type="match status" value="1"/>
</dbReference>
<keyword evidence="8" id="KW-1185">Reference proteome</keyword>
<dbReference type="PANTHER" id="PTHR43585:SF2">
    <property type="entry name" value="ATP-GRASP ENZYME FSQD"/>
    <property type="match status" value="1"/>
</dbReference>
<dbReference type="Gene3D" id="3.40.50.20">
    <property type="match status" value="1"/>
</dbReference>
<dbReference type="PANTHER" id="PTHR43585">
    <property type="entry name" value="FUMIPYRROLE BIOSYNTHESIS PROTEIN C"/>
    <property type="match status" value="1"/>
</dbReference>
<dbReference type="AlphaFoldDB" id="A0A448KFK7"/>
<dbReference type="EC" id="6.3.2.28" evidence="7"/>
<proteinExistence type="predicted"/>
<evidence type="ECO:0000259" key="6">
    <source>
        <dbReference type="PROSITE" id="PS50975"/>
    </source>
</evidence>
<evidence type="ECO:0000313" key="8">
    <source>
        <dbReference type="Proteomes" id="UP000276899"/>
    </source>
</evidence>
<dbReference type="InterPro" id="IPR020561">
    <property type="entry name" value="PRibGlycinamid_synth_ATP-grasp"/>
</dbReference>
<keyword evidence="3 5" id="KW-0547">Nucleotide-binding</keyword>
<dbReference type="KEGG" id="asla:NCTC11923_02380"/>
<dbReference type="GO" id="GO:0046872">
    <property type="term" value="F:metal ion binding"/>
    <property type="evidence" value="ECO:0007669"/>
    <property type="project" value="InterPro"/>
</dbReference>
<dbReference type="STRING" id="1278298.GCA_000428685_01370"/>
<sequence length="428" mass="44894">MTADHQHSAQPESAELPAAGRRVLIIGAGRGQLGLIRAVKRLGATAVVASRTQPRPPGLDLADEVAEADILSPDEVVAAARRAGVDAVATSCLDTGLEALGAVADTLGLRGISRQTARLCADKLEMKLRLAQAGVPTANYVPVSHADEVVPALERTGLPAVVKATDLQGSSGVYMVDTAEQAQEAYSRAAALSRGGKVIIERFLDGREFGAQALIHDGQILHITVHGDDLAEGDVPVPVGHHVPMEAAPGLLAQAEEVIAAAIGALDLRDCAVNVDLMECDGVVHIIELTGRAGANGLPELMSTIYGLDYYEMVAREALDLDVVETWQSRSPWDGAAMSLMLAEPQAHGIITSISTPEQTPPWLTDLQIFKRVGDALEGFSSSNDCTGQVVVRASSVQECRQRAAQIAALISVETSADPARGAQGTQR</sequence>
<comment type="cofactor">
    <cofactor evidence="1">
        <name>Mn(2+)</name>
        <dbReference type="ChEBI" id="CHEBI:29035"/>
    </cofactor>
</comment>
<dbReference type="InterPro" id="IPR040570">
    <property type="entry name" value="LAL_C2"/>
</dbReference>
<evidence type="ECO:0000256" key="5">
    <source>
        <dbReference type="PROSITE-ProRule" id="PRU00409"/>
    </source>
</evidence>
<dbReference type="SMART" id="SM01209">
    <property type="entry name" value="GARS_A"/>
    <property type="match status" value="1"/>
</dbReference>
<name>A0A448KFK7_9ACTO</name>
<dbReference type="InterPro" id="IPR013815">
    <property type="entry name" value="ATP_grasp_subdomain_1"/>
</dbReference>
<organism evidence="7 8">
    <name type="scientific">Actinomyces slackii</name>
    <dbReference type="NCBI Taxonomy" id="52774"/>
    <lineage>
        <taxon>Bacteria</taxon>
        <taxon>Bacillati</taxon>
        <taxon>Actinomycetota</taxon>
        <taxon>Actinomycetes</taxon>
        <taxon>Actinomycetales</taxon>
        <taxon>Actinomycetaceae</taxon>
        <taxon>Actinomyces</taxon>
    </lineage>
</organism>
<evidence type="ECO:0000313" key="7">
    <source>
        <dbReference type="EMBL" id="VEG75705.1"/>
    </source>
</evidence>
<dbReference type="InterPro" id="IPR011761">
    <property type="entry name" value="ATP-grasp"/>
</dbReference>
<gene>
    <name evidence="7" type="primary">bacD_2</name>
    <name evidence="7" type="ORF">NCTC11923_02380</name>
</gene>
<evidence type="ECO:0000256" key="1">
    <source>
        <dbReference type="ARBA" id="ARBA00001936"/>
    </source>
</evidence>
<dbReference type="Pfam" id="PF01071">
    <property type="entry name" value="GARS_A"/>
    <property type="match status" value="1"/>
</dbReference>
<dbReference type="Gene3D" id="3.30.1490.20">
    <property type="entry name" value="ATP-grasp fold, A domain"/>
    <property type="match status" value="1"/>
</dbReference>
<dbReference type="EMBL" id="LR134363">
    <property type="protein sequence ID" value="VEG75705.1"/>
    <property type="molecule type" value="Genomic_DNA"/>
</dbReference>
<accession>A0A448KFK7</accession>
<dbReference type="PROSITE" id="PS50975">
    <property type="entry name" value="ATP_GRASP"/>
    <property type="match status" value="1"/>
</dbReference>
<dbReference type="InterPro" id="IPR052032">
    <property type="entry name" value="ATP-dep_AA_Ligase"/>
</dbReference>
<evidence type="ECO:0000256" key="3">
    <source>
        <dbReference type="ARBA" id="ARBA00022741"/>
    </source>
</evidence>
<protein>
    <submittedName>
        <fullName evidence="7">Alanine-anticapsin ligase BacD</fullName>
        <ecNumber evidence="7">6.3.2.28</ecNumber>
    </submittedName>
</protein>
<dbReference type="Gene3D" id="3.30.470.20">
    <property type="entry name" value="ATP-grasp fold, B domain"/>
    <property type="match status" value="1"/>
</dbReference>
<evidence type="ECO:0000256" key="2">
    <source>
        <dbReference type="ARBA" id="ARBA00022598"/>
    </source>
</evidence>
<dbReference type="Proteomes" id="UP000276899">
    <property type="component" value="Chromosome"/>
</dbReference>
<keyword evidence="2 7" id="KW-0436">Ligase</keyword>
<reference evidence="7 8" key="1">
    <citation type="submission" date="2018-12" db="EMBL/GenBank/DDBJ databases">
        <authorList>
            <consortium name="Pathogen Informatics"/>
        </authorList>
    </citation>
    <scope>NUCLEOTIDE SEQUENCE [LARGE SCALE GENOMIC DNA]</scope>
    <source>
        <strain evidence="7 8">NCTC11923</strain>
    </source>
</reference>
<keyword evidence="4 5" id="KW-0067">ATP-binding</keyword>
<evidence type="ECO:0000256" key="4">
    <source>
        <dbReference type="ARBA" id="ARBA00022840"/>
    </source>
</evidence>
<dbReference type="GO" id="GO:0016874">
    <property type="term" value="F:ligase activity"/>
    <property type="evidence" value="ECO:0007669"/>
    <property type="project" value="UniProtKB-KW"/>
</dbReference>
<dbReference type="RefSeq" id="WP_051281437.1">
    <property type="nucleotide sequence ID" value="NZ_CBCRWE010000064.1"/>
</dbReference>